<sequence length="606" mass="65838">MDRRTFLATAAASAIAAPALAQIKGGAEDQRLHAMLDKFFYDSVDKSPTRATSLGLDKGARAHLKSELGDASLADRARRLADAKQRLVDLKTINRTALSPSAAIDYDVIAYQNEVQVTALSRVKFGEGGSGGYSPYAIDQRSGAYQSVPDFLDNQHGVANAADADAYVARVKAFATVLDQETERMNAEAAMGVIAPNFILATTLDQMRALRGQATADTVLVKSITRRAKAAGLTADYGAQVAGVVDAQVWPALDRQIAAVEALRAKATDKTGAWTLPADPGYYAGAVAAATTTNMTPEEVHQLGLSQAAEITARMDVLLKGMGLTQGSVADRMTELGKRPDQLYPNTDAGKEEMIKVLNAQIAALDPRLPEVFGRLPKTKVEVRRVPVNIQDGASNGYYQRPTLDGSRPGAFYINLKDSADWPKFSLATLTYHEASPGHHLQIGLQMENADVPLIRRTGGFSAFSEGWALYAEQLAYEMGVYKGDPNGELGYLQSFLFRAIRLVVDTGIHHKRWTRDQATAYMVGATGYTHGRVQREIDRYCVWPGQALSYKVGHTSWVRIREDAKAKLGSKFDIRQFHDAALLSGPMPLTVLEKQINAYVARTKA</sequence>
<dbReference type="AlphaFoldDB" id="A0AB39KR07"/>
<feature type="signal peptide" evidence="1">
    <location>
        <begin position="1"/>
        <end position="21"/>
    </location>
</feature>
<dbReference type="RefSeq" id="WP_369058939.1">
    <property type="nucleotide sequence ID" value="NZ_CP158375.1"/>
</dbReference>
<accession>A0AB39KR07</accession>
<evidence type="ECO:0000256" key="1">
    <source>
        <dbReference type="SAM" id="SignalP"/>
    </source>
</evidence>
<keyword evidence="1" id="KW-0732">Signal</keyword>
<proteinExistence type="predicted"/>
<dbReference type="Pfam" id="PF05960">
    <property type="entry name" value="DUF885"/>
    <property type="match status" value="1"/>
</dbReference>
<dbReference type="PANTHER" id="PTHR33361:SF2">
    <property type="entry name" value="DUF885 DOMAIN-CONTAINING PROTEIN"/>
    <property type="match status" value="1"/>
</dbReference>
<reference evidence="2" key="1">
    <citation type="submission" date="2024-06" db="EMBL/GenBank/DDBJ databases">
        <title>Caulobacter inopinatus, sp. nov.</title>
        <authorList>
            <person name="Donachie S.P."/>
        </authorList>
    </citation>
    <scope>NUCLEOTIDE SEQUENCE</scope>
    <source>
        <strain evidence="2">73W</strain>
    </source>
</reference>
<feature type="chain" id="PRO_5044190068" evidence="1">
    <location>
        <begin position="22"/>
        <end position="606"/>
    </location>
</feature>
<organism evidence="2">
    <name type="scientific">Caulobacter sp. 73W</name>
    <dbReference type="NCBI Taxonomy" id="3161137"/>
    <lineage>
        <taxon>Bacteria</taxon>
        <taxon>Pseudomonadati</taxon>
        <taxon>Pseudomonadota</taxon>
        <taxon>Alphaproteobacteria</taxon>
        <taxon>Caulobacterales</taxon>
        <taxon>Caulobacteraceae</taxon>
        <taxon>Caulobacter</taxon>
    </lineage>
</organism>
<evidence type="ECO:0000313" key="2">
    <source>
        <dbReference type="EMBL" id="XDO96084.1"/>
    </source>
</evidence>
<dbReference type="InterPro" id="IPR010281">
    <property type="entry name" value="DUF885"/>
</dbReference>
<gene>
    <name evidence="2" type="ORF">ABOZ73_14970</name>
</gene>
<dbReference type="PANTHER" id="PTHR33361">
    <property type="entry name" value="GLR0591 PROTEIN"/>
    <property type="match status" value="1"/>
</dbReference>
<dbReference type="EMBL" id="CP158375">
    <property type="protein sequence ID" value="XDO96084.1"/>
    <property type="molecule type" value="Genomic_DNA"/>
</dbReference>
<name>A0AB39KR07_9CAUL</name>
<protein>
    <submittedName>
        <fullName evidence="2">DUF885 family protein</fullName>
    </submittedName>
</protein>